<keyword evidence="2" id="KW-1185">Reference proteome</keyword>
<evidence type="ECO:0000313" key="1">
    <source>
        <dbReference type="EMBL" id="SMG51423.1"/>
    </source>
</evidence>
<name>A0A1X7LDH2_9BURK</name>
<sequence length="41" mass="4174">MKSGSEAAMWDIQRSARKGCATEAAGALPVGAAGSDRQSFC</sequence>
<dbReference type="EMBL" id="FXAT01000005">
    <property type="protein sequence ID" value="SMG51423.1"/>
    <property type="molecule type" value="Genomic_DNA"/>
</dbReference>
<reference evidence="2" key="1">
    <citation type="submission" date="2017-04" db="EMBL/GenBank/DDBJ databases">
        <authorList>
            <person name="Varghese N."/>
            <person name="Submissions S."/>
        </authorList>
    </citation>
    <scope>NUCLEOTIDE SEQUENCE [LARGE SCALE GENOMIC DNA]</scope>
    <source>
        <strain evidence="2">LMG 29540</strain>
    </source>
</reference>
<proteinExistence type="predicted"/>
<accession>A0A1X7LDH2</accession>
<organism evidence="1 2">
    <name type="scientific">Paraburkholderia susongensis</name>
    <dbReference type="NCBI Taxonomy" id="1515439"/>
    <lineage>
        <taxon>Bacteria</taxon>
        <taxon>Pseudomonadati</taxon>
        <taxon>Pseudomonadota</taxon>
        <taxon>Betaproteobacteria</taxon>
        <taxon>Burkholderiales</taxon>
        <taxon>Burkholderiaceae</taxon>
        <taxon>Paraburkholderia</taxon>
    </lineage>
</organism>
<dbReference type="Proteomes" id="UP000193228">
    <property type="component" value="Unassembled WGS sequence"/>
</dbReference>
<gene>
    <name evidence="1" type="ORF">SAMN06265784_105437</name>
</gene>
<dbReference type="AlphaFoldDB" id="A0A1X7LDH2"/>
<evidence type="ECO:0000313" key="2">
    <source>
        <dbReference type="Proteomes" id="UP000193228"/>
    </source>
</evidence>
<protein>
    <submittedName>
        <fullName evidence="1">Uncharacterized protein</fullName>
    </submittedName>
</protein>